<protein>
    <submittedName>
        <fullName evidence="1">Uncharacterized protein</fullName>
    </submittedName>
</protein>
<evidence type="ECO:0000313" key="2">
    <source>
        <dbReference type="Proteomes" id="UP000499080"/>
    </source>
</evidence>
<dbReference type="EMBL" id="BGPR01039828">
    <property type="protein sequence ID" value="GBO15877.1"/>
    <property type="molecule type" value="Genomic_DNA"/>
</dbReference>
<name>A0A4Y2UWK3_ARAVE</name>
<accession>A0A4Y2UWK3</accession>
<proteinExistence type="predicted"/>
<organism evidence="1 2">
    <name type="scientific">Araneus ventricosus</name>
    <name type="common">Orbweaver spider</name>
    <name type="synonym">Epeira ventricosa</name>
    <dbReference type="NCBI Taxonomy" id="182803"/>
    <lineage>
        <taxon>Eukaryota</taxon>
        <taxon>Metazoa</taxon>
        <taxon>Ecdysozoa</taxon>
        <taxon>Arthropoda</taxon>
        <taxon>Chelicerata</taxon>
        <taxon>Arachnida</taxon>
        <taxon>Araneae</taxon>
        <taxon>Araneomorphae</taxon>
        <taxon>Entelegynae</taxon>
        <taxon>Araneoidea</taxon>
        <taxon>Araneidae</taxon>
        <taxon>Araneus</taxon>
    </lineage>
</organism>
<sequence length="123" mass="14092">MFCSDQTQCCPYISFWFTSPVMRLPDVITLHLPKKSVLLSDIQRDVMPFPFTTSPGTRVVKVSGSEMFSLRMADSGSRWRLEVEEENFKHDMDALGCVCSVCLCKSKKRMVFDGVKLPFDPNW</sequence>
<dbReference type="AlphaFoldDB" id="A0A4Y2UWK3"/>
<evidence type="ECO:0000313" key="1">
    <source>
        <dbReference type="EMBL" id="GBO15877.1"/>
    </source>
</evidence>
<keyword evidence="2" id="KW-1185">Reference proteome</keyword>
<gene>
    <name evidence="1" type="ORF">AVEN_209253_1</name>
</gene>
<reference evidence="1 2" key="1">
    <citation type="journal article" date="2019" name="Sci. Rep.">
        <title>Orb-weaving spider Araneus ventricosus genome elucidates the spidroin gene catalogue.</title>
        <authorList>
            <person name="Kono N."/>
            <person name="Nakamura H."/>
            <person name="Ohtoshi R."/>
            <person name="Moran D.A.P."/>
            <person name="Shinohara A."/>
            <person name="Yoshida Y."/>
            <person name="Fujiwara M."/>
            <person name="Mori M."/>
            <person name="Tomita M."/>
            <person name="Arakawa K."/>
        </authorList>
    </citation>
    <scope>NUCLEOTIDE SEQUENCE [LARGE SCALE GENOMIC DNA]</scope>
</reference>
<dbReference type="Proteomes" id="UP000499080">
    <property type="component" value="Unassembled WGS sequence"/>
</dbReference>
<comment type="caution">
    <text evidence="1">The sequence shown here is derived from an EMBL/GenBank/DDBJ whole genome shotgun (WGS) entry which is preliminary data.</text>
</comment>